<keyword evidence="2" id="KW-1185">Reference proteome</keyword>
<reference evidence="1 2" key="1">
    <citation type="journal article" date="2020" name="Sci. Rep.">
        <title>A novel cyanobacterial geosmin producer, revising GeoA distribution and dispersion patterns in Bacteria.</title>
        <authorList>
            <person name="Churro C."/>
            <person name="Semedo-Aguiar A.P."/>
            <person name="Silva A.D."/>
            <person name="Pereira-Leal J.B."/>
            <person name="Leite R.B."/>
        </authorList>
    </citation>
    <scope>NUCLEOTIDE SEQUENCE [LARGE SCALE GENOMIC DNA]</scope>
    <source>
        <strain evidence="1 2">IPMA8</strain>
    </source>
</reference>
<proteinExistence type="predicted"/>
<dbReference type="RefSeq" id="WP_172191222.1">
    <property type="nucleotide sequence ID" value="NZ_CAWPPK010000027.1"/>
</dbReference>
<dbReference type="EMBL" id="SRRZ01000122">
    <property type="protein sequence ID" value="NQE37296.1"/>
    <property type="molecule type" value="Genomic_DNA"/>
</dbReference>
<organism evidence="1 2">
    <name type="scientific">Microcoleus asticus IPMA8</name>
    <dbReference type="NCBI Taxonomy" id="2563858"/>
    <lineage>
        <taxon>Bacteria</taxon>
        <taxon>Bacillati</taxon>
        <taxon>Cyanobacteriota</taxon>
        <taxon>Cyanophyceae</taxon>
        <taxon>Oscillatoriophycideae</taxon>
        <taxon>Oscillatoriales</taxon>
        <taxon>Microcoleaceae</taxon>
        <taxon>Microcoleus</taxon>
        <taxon>Microcoleus asticus</taxon>
    </lineage>
</organism>
<comment type="caution">
    <text evidence="1">The sequence shown here is derived from an EMBL/GenBank/DDBJ whole genome shotgun (WGS) entry which is preliminary data.</text>
</comment>
<accession>A0ABX2D404</accession>
<sequence>MLSKTRIRNLFLALLIALSLALFSATTIFSQNIETIKISANAAGVSTRYIGAVEGNINFDIKDLQDLGINTYRIYGGMSRWEPEDDDGKYGWPEISQIKANPNIINWAHWDRIMTDPPQGSDYWWSGKPGIVWQGNARTIFNSLKQANIRPVVSIRNVDNNWKPSWALQLNPPRPKEDWNEWWEHVFATVYWLNVRNDYAVDDWEIHNEPDNRAQGWGGTMADYFELVKVAKDAIDFVYKTYLPDRTYRIHGPKTVGGSNWPASALQEIPNYFNTVNVHNYDADISNYTRKVRGWMNGTVRANSQFWVGEWGTYNISYGNLSLALNLIKNLIRGSQPGDNYIYGSHIFCLYDWGKPAVVEGLLGDGAKRRAGYYALRMGIRGLQGGKATFFPIPNSSDLMAVATLDASKNVYLLVVNDRAKSYTVNADISALIKAGKGTVREFSSNKMDEVVGSLTLKGGNASFAVAGNSAILIKFDRQN</sequence>
<dbReference type="InterPro" id="IPR017853">
    <property type="entry name" value="GH"/>
</dbReference>
<evidence type="ECO:0000313" key="1">
    <source>
        <dbReference type="EMBL" id="NQE37296.1"/>
    </source>
</evidence>
<name>A0ABX2D404_9CYAN</name>
<dbReference type="Gene3D" id="3.20.20.80">
    <property type="entry name" value="Glycosidases"/>
    <property type="match status" value="1"/>
</dbReference>
<gene>
    <name evidence="1" type="ORF">E5S67_05065</name>
</gene>
<dbReference type="SUPFAM" id="SSF51445">
    <property type="entry name" value="(Trans)glycosidases"/>
    <property type="match status" value="1"/>
</dbReference>
<protein>
    <submittedName>
        <fullName evidence="1">Uncharacterized protein</fullName>
    </submittedName>
</protein>
<evidence type="ECO:0000313" key="2">
    <source>
        <dbReference type="Proteomes" id="UP000702425"/>
    </source>
</evidence>
<dbReference type="Proteomes" id="UP000702425">
    <property type="component" value="Unassembled WGS sequence"/>
</dbReference>